<feature type="region of interest" description="Disordered" evidence="7">
    <location>
        <begin position="397"/>
        <end position="421"/>
    </location>
</feature>
<evidence type="ECO:0000259" key="9">
    <source>
        <dbReference type="Pfam" id="PF00324"/>
    </source>
</evidence>
<accession>A0A4R0RF75</accession>
<sequence length="726" mass="79617">MSSSPDLRQSSLRARIQTAGRTSPRVAFQTPAIRPSRLLRQGIRIAQFQQRWENIKQDLPPQLSRRHIGMISIGGVIGTGLFLGSATALKDGGPVGAFLGYFIIGTVVYCLCVSVGEMIAFLPNVGGVVGLADLYVDPAVGFSLGWAAWYNWSVTLPAEISAATIVVQFWDKDKTIPPAVCSVIFLLLATGVNCFSSRVYGEFEFWFSTMKVLTIVVLIVMCLILDLGAGNEGFIGFSNWKQPFGIQYLGIEGGLGRFLGFWAVLMQASFSFFGSEVPGIAAGEVIDATRNVPKALQRVWIRMSVAFVAFLSAAQQLSDPRLGLQQRDASTSPFVIALDRAGVKVLPHIINAAVLLSAWSAAASDVYISSRFLFFLARCHHAPQFLASLVRHPSSKVAPRAESEDELTDVDSDDDDLDSPPVIHITRESLASLNEASGEEDGDVVQPLLSTANLFDSPDATPGTSNFSLTPQPSDIDDEKAEVRVEVVEAGSGPDGDEPTRVENVEEAGTPRRKEPIFVLPLYAVLVSASVGLLSFLGSVTGNTAETAFSWLVAVASVASLQSWAGILYTYIRWYQGTSYAERKYGADVNHDPEAERVIGQIKKIREHRHRGQPYLAWYAFTVCMIVLFTNGWSVFVHNGWRIAEIPGREPDKSQDRVGDAVSIFLSSYVPIPFFLLLTFGYKLIHRTKMVRLDEMTFEGKNIPEPEEPPAARSRREGLLRWMLLI</sequence>
<feature type="transmembrane region" description="Helical" evidence="8">
    <location>
        <begin position="179"/>
        <end position="199"/>
    </location>
</feature>
<evidence type="ECO:0000256" key="7">
    <source>
        <dbReference type="SAM" id="MobiDB-lite"/>
    </source>
</evidence>
<keyword evidence="4" id="KW-0029">Amino-acid transport</keyword>
<dbReference type="STRING" id="92696.A0A4R0RF75"/>
<feature type="transmembrane region" description="Helical" evidence="8">
    <location>
        <begin position="68"/>
        <end position="89"/>
    </location>
</feature>
<organism evidence="10 11">
    <name type="scientific">Steccherinum ochraceum</name>
    <dbReference type="NCBI Taxonomy" id="92696"/>
    <lineage>
        <taxon>Eukaryota</taxon>
        <taxon>Fungi</taxon>
        <taxon>Dikarya</taxon>
        <taxon>Basidiomycota</taxon>
        <taxon>Agaricomycotina</taxon>
        <taxon>Agaricomycetes</taxon>
        <taxon>Polyporales</taxon>
        <taxon>Steccherinaceae</taxon>
        <taxon>Steccherinum</taxon>
    </lineage>
</organism>
<dbReference type="Gene3D" id="1.20.1740.10">
    <property type="entry name" value="Amino acid/polyamine transporter I"/>
    <property type="match status" value="1"/>
</dbReference>
<keyword evidence="2" id="KW-0813">Transport</keyword>
<comment type="caution">
    <text evidence="10">The sequence shown here is derived from an EMBL/GenBank/DDBJ whole genome shotgun (WGS) entry which is preliminary data.</text>
</comment>
<feature type="region of interest" description="Disordered" evidence="7">
    <location>
        <begin position="453"/>
        <end position="475"/>
    </location>
</feature>
<dbReference type="AlphaFoldDB" id="A0A4R0RF75"/>
<evidence type="ECO:0000256" key="3">
    <source>
        <dbReference type="ARBA" id="ARBA00022692"/>
    </source>
</evidence>
<evidence type="ECO:0000256" key="6">
    <source>
        <dbReference type="ARBA" id="ARBA00023136"/>
    </source>
</evidence>
<name>A0A4R0RF75_9APHY</name>
<dbReference type="InterPro" id="IPR050524">
    <property type="entry name" value="APC_YAT"/>
</dbReference>
<feature type="domain" description="Amino acid permease/ SLC12A" evidence="9">
    <location>
        <begin position="67"/>
        <end position="391"/>
    </location>
</feature>
<dbReference type="PROSITE" id="PS00218">
    <property type="entry name" value="AMINO_ACID_PERMEASE_1"/>
    <property type="match status" value="1"/>
</dbReference>
<dbReference type="GO" id="GO:0015171">
    <property type="term" value="F:amino acid transmembrane transporter activity"/>
    <property type="evidence" value="ECO:0007669"/>
    <property type="project" value="TreeGrafter"/>
</dbReference>
<evidence type="ECO:0000313" key="10">
    <source>
        <dbReference type="EMBL" id="TCD65856.1"/>
    </source>
</evidence>
<evidence type="ECO:0000256" key="4">
    <source>
        <dbReference type="ARBA" id="ARBA00022970"/>
    </source>
</evidence>
<keyword evidence="11" id="KW-1185">Reference proteome</keyword>
<dbReference type="Pfam" id="PF00324">
    <property type="entry name" value="AA_permease"/>
    <property type="match status" value="1"/>
</dbReference>
<dbReference type="PANTHER" id="PTHR43341">
    <property type="entry name" value="AMINO ACID PERMEASE"/>
    <property type="match status" value="1"/>
</dbReference>
<gene>
    <name evidence="10" type="ORF">EIP91_002117</name>
</gene>
<dbReference type="PANTHER" id="PTHR43341:SF20">
    <property type="entry name" value="AAT FAMILY AMINO ACID TRANSPORTER"/>
    <property type="match status" value="1"/>
</dbReference>
<keyword evidence="6 8" id="KW-0472">Membrane</keyword>
<reference evidence="10 11" key="1">
    <citation type="submission" date="2018-11" db="EMBL/GenBank/DDBJ databases">
        <title>Genome assembly of Steccherinum ochraceum LE-BIN_3174, the white-rot fungus of the Steccherinaceae family (The Residual Polyporoid clade, Polyporales, Basidiomycota).</title>
        <authorList>
            <person name="Fedorova T.V."/>
            <person name="Glazunova O.A."/>
            <person name="Landesman E.O."/>
            <person name="Moiseenko K.V."/>
            <person name="Psurtseva N.V."/>
            <person name="Savinova O.S."/>
            <person name="Shakhova N.V."/>
            <person name="Tyazhelova T.V."/>
            <person name="Vasina D.V."/>
        </authorList>
    </citation>
    <scope>NUCLEOTIDE SEQUENCE [LARGE SCALE GENOMIC DNA]</scope>
    <source>
        <strain evidence="10 11">LE-BIN_3174</strain>
    </source>
</reference>
<feature type="transmembrane region" description="Helical" evidence="8">
    <location>
        <begin position="549"/>
        <end position="572"/>
    </location>
</feature>
<dbReference type="InterPro" id="IPR004840">
    <property type="entry name" value="Amino_acid_permease_CS"/>
</dbReference>
<dbReference type="GO" id="GO:0016020">
    <property type="term" value="C:membrane"/>
    <property type="evidence" value="ECO:0007669"/>
    <property type="project" value="UniProtKB-SubCell"/>
</dbReference>
<dbReference type="EMBL" id="RWJN01000160">
    <property type="protein sequence ID" value="TCD65856.1"/>
    <property type="molecule type" value="Genomic_DNA"/>
</dbReference>
<evidence type="ECO:0000256" key="5">
    <source>
        <dbReference type="ARBA" id="ARBA00022989"/>
    </source>
</evidence>
<feature type="compositionally biased region" description="Polar residues" evidence="7">
    <location>
        <begin position="462"/>
        <end position="473"/>
    </location>
</feature>
<keyword evidence="5 8" id="KW-1133">Transmembrane helix</keyword>
<evidence type="ECO:0000256" key="8">
    <source>
        <dbReference type="SAM" id="Phobius"/>
    </source>
</evidence>
<dbReference type="OrthoDB" id="3900342at2759"/>
<proteinExistence type="predicted"/>
<comment type="subcellular location">
    <subcellularLocation>
        <location evidence="1">Membrane</location>
        <topology evidence="1">Multi-pass membrane protein</topology>
    </subcellularLocation>
</comment>
<dbReference type="Proteomes" id="UP000292702">
    <property type="component" value="Unassembled WGS sequence"/>
</dbReference>
<feature type="transmembrane region" description="Helical" evidence="8">
    <location>
        <begin position="95"/>
        <end position="112"/>
    </location>
</feature>
<feature type="transmembrane region" description="Helical" evidence="8">
    <location>
        <begin position="205"/>
        <end position="225"/>
    </location>
</feature>
<feature type="transmembrane region" description="Helical" evidence="8">
    <location>
        <begin position="616"/>
        <end position="641"/>
    </location>
</feature>
<dbReference type="InterPro" id="IPR004841">
    <property type="entry name" value="AA-permease/SLC12A_dom"/>
</dbReference>
<evidence type="ECO:0000256" key="2">
    <source>
        <dbReference type="ARBA" id="ARBA00022448"/>
    </source>
</evidence>
<evidence type="ECO:0000256" key="1">
    <source>
        <dbReference type="ARBA" id="ARBA00004141"/>
    </source>
</evidence>
<feature type="compositionally biased region" description="Acidic residues" evidence="7">
    <location>
        <begin position="403"/>
        <end position="418"/>
    </location>
</feature>
<protein>
    <recommendedName>
        <fullName evidence="9">Amino acid permease/ SLC12A domain-containing protein</fullName>
    </recommendedName>
</protein>
<feature type="transmembrane region" description="Helical" evidence="8">
    <location>
        <begin position="517"/>
        <end position="537"/>
    </location>
</feature>
<feature type="transmembrane region" description="Helical" evidence="8">
    <location>
        <begin position="661"/>
        <end position="682"/>
    </location>
</feature>
<keyword evidence="3 8" id="KW-0812">Transmembrane</keyword>
<evidence type="ECO:0000313" key="11">
    <source>
        <dbReference type="Proteomes" id="UP000292702"/>
    </source>
</evidence>